<accession>A0A4D6GWK4</accession>
<dbReference type="InterPro" id="IPR004788">
    <property type="entry name" value="Ribose5P_isomerase_type_A"/>
</dbReference>
<dbReference type="GO" id="GO:0005829">
    <property type="term" value="C:cytosol"/>
    <property type="evidence" value="ECO:0007669"/>
    <property type="project" value="TreeGrafter"/>
</dbReference>
<feature type="binding site" evidence="3">
    <location>
        <begin position="84"/>
        <end position="87"/>
    </location>
    <ligand>
        <name>substrate</name>
    </ligand>
</feature>
<evidence type="ECO:0000256" key="3">
    <source>
        <dbReference type="HAMAP-Rule" id="MF_00170"/>
    </source>
</evidence>
<reference evidence="4 6" key="1">
    <citation type="journal article" date="2019" name="Microbiol. Resour. Announc.">
        <title>The Genome Sequence of the Halobacterium salinarum Type Strain Is Closely Related to That of Laboratory Strains NRC-1 and R1.</title>
        <authorList>
            <person name="Pfeiffer F."/>
            <person name="Marchfelder A."/>
            <person name="Habermann B."/>
            <person name="Dyall-Smith M.L."/>
        </authorList>
    </citation>
    <scope>NUCLEOTIDE SEQUENCE [LARGE SCALE GENOMIC DNA]</scope>
    <source>
        <strain evidence="4">91-R6</strain>
        <strain evidence="6">ATCC 33171 / DSM 3754 / JCM 8978 / NBRC 102687 / NCIMB 764 / 91-R6</strain>
    </source>
</reference>
<name>A0A4D6GWK4_HALS9</name>
<dbReference type="SMR" id="A0A4D6GWK4"/>
<comment type="subunit">
    <text evidence="3">Homodimer.</text>
</comment>
<evidence type="ECO:0000313" key="4">
    <source>
        <dbReference type="EMBL" id="QCC45881.1"/>
    </source>
</evidence>
<comment type="pathway">
    <text evidence="3">Carbohydrate degradation; pentose phosphate pathway; D-ribose 5-phosphate from D-ribulose 5-phosphate (non-oxidative stage): step 1/1.</text>
</comment>
<feature type="binding site" evidence="3">
    <location>
        <begin position="96"/>
        <end position="99"/>
    </location>
    <ligand>
        <name>substrate</name>
    </ligand>
</feature>
<dbReference type="Gene3D" id="3.30.70.260">
    <property type="match status" value="1"/>
</dbReference>
<dbReference type="HAMAP" id="MF_00170">
    <property type="entry name" value="Rib_5P_isom_A"/>
    <property type="match status" value="1"/>
</dbReference>
<evidence type="ECO:0000313" key="5">
    <source>
        <dbReference type="EMBL" id="TYO82140.1"/>
    </source>
</evidence>
<dbReference type="NCBIfam" id="TIGR00021">
    <property type="entry name" value="rpiA"/>
    <property type="match status" value="1"/>
</dbReference>
<dbReference type="AlphaFoldDB" id="A0A4D6GWK4"/>
<dbReference type="Gene3D" id="3.40.50.1360">
    <property type="match status" value="1"/>
</dbReference>
<dbReference type="GO" id="GO:0009052">
    <property type="term" value="P:pentose-phosphate shunt, non-oxidative branch"/>
    <property type="evidence" value="ECO:0007669"/>
    <property type="project" value="UniProtKB-UniRule"/>
</dbReference>
<dbReference type="NCBIfam" id="NF001924">
    <property type="entry name" value="PRK00702.1"/>
    <property type="match status" value="1"/>
</dbReference>
<gene>
    <name evidence="3 4" type="primary">rpiA</name>
    <name evidence="5" type="ORF">APQ99_00658</name>
    <name evidence="4" type="ORF">HBSAL_11195</name>
</gene>
<dbReference type="SUPFAM" id="SSF75445">
    <property type="entry name" value="D-ribose-5-phosphate isomerase (RpiA), lid domain"/>
    <property type="match status" value="1"/>
</dbReference>
<dbReference type="SUPFAM" id="SSF100950">
    <property type="entry name" value="NagB/RpiA/CoA transferase-like"/>
    <property type="match status" value="1"/>
</dbReference>
<comment type="function">
    <text evidence="3">Catalyzes the reversible conversion of ribose-5-phosphate to ribulose 5-phosphate.</text>
</comment>
<keyword evidence="2 3" id="KW-0413">Isomerase</keyword>
<dbReference type="FunFam" id="3.30.70.260:FF:000018">
    <property type="entry name" value="Ribose-5-phosphate isomerase A"/>
    <property type="match status" value="1"/>
</dbReference>
<dbReference type="GO" id="GO:0004751">
    <property type="term" value="F:ribose-5-phosphate isomerase activity"/>
    <property type="evidence" value="ECO:0007669"/>
    <property type="project" value="UniProtKB-UniRule"/>
</dbReference>
<evidence type="ECO:0000313" key="6">
    <source>
        <dbReference type="Proteomes" id="UP000296216"/>
    </source>
</evidence>
<dbReference type="RefSeq" id="WP_010903689.1">
    <property type="nucleotide sequence ID" value="NZ_VRYN01000001.1"/>
</dbReference>
<dbReference type="CDD" id="cd01398">
    <property type="entry name" value="RPI_A"/>
    <property type="match status" value="1"/>
</dbReference>
<dbReference type="Proteomes" id="UP000296216">
    <property type="component" value="Chromosome"/>
</dbReference>
<comment type="similarity">
    <text evidence="1 3">Belongs to the ribose 5-phosphate isomerase family.</text>
</comment>
<proteinExistence type="inferred from homology"/>
<dbReference type="EC" id="5.3.1.6" evidence="3"/>
<dbReference type="InterPro" id="IPR037171">
    <property type="entry name" value="NagB/RpiA_transferase-like"/>
</dbReference>
<reference evidence="4" key="3">
    <citation type="journal article" name="MicrobiologyOpen">
        <title>Whole-genome comparison between the type strain of Halobacterium salinarum (DSM 3754(T)) and the laboratory strains R1 and NRC-1.</title>
        <authorList>
            <person name="Pfeiffer F."/>
            <person name="Losensky G."/>
            <person name="Marchfelder A."/>
            <person name="Habermann B."/>
            <person name="Dyall-Smith M."/>
        </authorList>
    </citation>
    <scope>NUCLEOTIDE SEQUENCE</scope>
    <source>
        <strain evidence="4">91-R6</strain>
    </source>
</reference>
<dbReference type="Pfam" id="PF06026">
    <property type="entry name" value="Rib_5-P_isom_A"/>
    <property type="match status" value="1"/>
</dbReference>
<feature type="binding site" evidence="3">
    <location>
        <position position="123"/>
    </location>
    <ligand>
        <name>substrate</name>
    </ligand>
</feature>
<dbReference type="PANTHER" id="PTHR11934:SF0">
    <property type="entry name" value="RIBOSE-5-PHOSPHATE ISOMERASE"/>
    <property type="match status" value="1"/>
</dbReference>
<dbReference type="PANTHER" id="PTHR11934">
    <property type="entry name" value="RIBOSE-5-PHOSPHATE ISOMERASE"/>
    <property type="match status" value="1"/>
</dbReference>
<dbReference type="EMBL" id="CP038631">
    <property type="protein sequence ID" value="QCC45881.1"/>
    <property type="molecule type" value="Genomic_DNA"/>
</dbReference>
<reference evidence="5 7" key="2">
    <citation type="submission" date="2019-07" db="EMBL/GenBank/DDBJ databases">
        <title>Genomic Encyclopedia of Archaeal and Bacterial Type Strains, Phase II (KMG-II): from individual species to whole genera.</title>
        <authorList>
            <person name="Goeker M."/>
        </authorList>
    </citation>
    <scope>NUCLEOTIDE SEQUENCE [LARGE SCALE GENOMIC DNA]</scope>
    <source>
        <strain evidence="5 7">DSM 3754</strain>
    </source>
</reference>
<sequence>MKQAGGSAEQKRRAGEAAVAEEVTEGAVVGLGTGSTVAHAIRALGAEASDVSGVATSFESRRRAVDAGVTVTSLEAASVDVAIDGADQVADGVLVKGGGAAHTREKYVAASADRFVVVADPSKESDVVDVPVPVAVVPDAWPVVVDRVEALGGTATLRDAERKDGPVVTDTGSLVVDCDFGAIETPEAVAASLSAVPGVVEHGLFVGMADAVYVGTDDGVRVRDP</sequence>
<feature type="active site" description="Proton acceptor" evidence="3">
    <location>
        <position position="105"/>
    </location>
</feature>
<organism evidence="4 6">
    <name type="scientific">Halobacterium salinarum (strain ATCC 33171 / DSM 3754 / JCM 8978 / NBRC 102687 / NCIMB 764 / 91-R6)</name>
    <dbReference type="NCBI Taxonomy" id="2597657"/>
    <lineage>
        <taxon>Archaea</taxon>
        <taxon>Methanobacteriati</taxon>
        <taxon>Methanobacteriota</taxon>
        <taxon>Stenosarchaea group</taxon>
        <taxon>Halobacteria</taxon>
        <taxon>Halobacteriales</taxon>
        <taxon>Halobacteriaceae</taxon>
        <taxon>Halobacterium</taxon>
    </lineage>
</organism>
<dbReference type="InterPro" id="IPR020672">
    <property type="entry name" value="Ribose5P_isomerase_typA_subgr"/>
</dbReference>
<evidence type="ECO:0000256" key="1">
    <source>
        <dbReference type="ARBA" id="ARBA00008088"/>
    </source>
</evidence>
<feature type="binding site" evidence="3">
    <location>
        <begin position="33"/>
        <end position="36"/>
    </location>
    <ligand>
        <name>substrate</name>
    </ligand>
</feature>
<dbReference type="UniPathway" id="UPA00115">
    <property type="reaction ID" value="UER00412"/>
</dbReference>
<evidence type="ECO:0000256" key="2">
    <source>
        <dbReference type="ARBA" id="ARBA00023235"/>
    </source>
</evidence>
<protein>
    <recommendedName>
        <fullName evidence="3">Ribose-5-phosphate isomerase A</fullName>
        <ecNumber evidence="3">5.3.1.6</ecNumber>
    </recommendedName>
    <alternativeName>
        <fullName evidence="3">Phosphoriboisomerase A</fullName>
        <shortName evidence="3">PRI</shortName>
    </alternativeName>
</protein>
<evidence type="ECO:0000313" key="7">
    <source>
        <dbReference type="Proteomes" id="UP000323075"/>
    </source>
</evidence>
<dbReference type="Proteomes" id="UP000323075">
    <property type="component" value="Unassembled WGS sequence"/>
</dbReference>
<dbReference type="EMBL" id="VRYN01000001">
    <property type="protein sequence ID" value="TYO82140.1"/>
    <property type="molecule type" value="Genomic_DNA"/>
</dbReference>
<dbReference type="GeneID" id="68694820"/>
<comment type="catalytic activity">
    <reaction evidence="3">
        <text>aldehydo-D-ribose 5-phosphate = D-ribulose 5-phosphate</text>
        <dbReference type="Rhea" id="RHEA:14657"/>
        <dbReference type="ChEBI" id="CHEBI:58121"/>
        <dbReference type="ChEBI" id="CHEBI:58273"/>
        <dbReference type="EC" id="5.3.1.6"/>
    </reaction>
</comment>
<dbReference type="GO" id="GO:0006014">
    <property type="term" value="P:D-ribose metabolic process"/>
    <property type="evidence" value="ECO:0007669"/>
    <property type="project" value="TreeGrafter"/>
</dbReference>